<keyword evidence="2" id="KW-1185">Reference proteome</keyword>
<evidence type="ECO:0000313" key="2">
    <source>
        <dbReference type="Proteomes" id="UP001430953"/>
    </source>
</evidence>
<dbReference type="EMBL" id="JADYXP020000004">
    <property type="protein sequence ID" value="KAL0126785.1"/>
    <property type="molecule type" value="Genomic_DNA"/>
</dbReference>
<gene>
    <name evidence="1" type="ORF">PUN28_005268</name>
</gene>
<name>A0AAW2GGM4_9HYME</name>
<proteinExistence type="predicted"/>
<accession>A0AAW2GGM4</accession>
<comment type="caution">
    <text evidence="1">The sequence shown here is derived from an EMBL/GenBank/DDBJ whole genome shotgun (WGS) entry which is preliminary data.</text>
</comment>
<protein>
    <submittedName>
        <fullName evidence="1">Uncharacterized protein</fullName>
    </submittedName>
</protein>
<dbReference type="Proteomes" id="UP001430953">
    <property type="component" value="Unassembled WGS sequence"/>
</dbReference>
<organism evidence="1 2">
    <name type="scientific">Cardiocondyla obscurior</name>
    <dbReference type="NCBI Taxonomy" id="286306"/>
    <lineage>
        <taxon>Eukaryota</taxon>
        <taxon>Metazoa</taxon>
        <taxon>Ecdysozoa</taxon>
        <taxon>Arthropoda</taxon>
        <taxon>Hexapoda</taxon>
        <taxon>Insecta</taxon>
        <taxon>Pterygota</taxon>
        <taxon>Neoptera</taxon>
        <taxon>Endopterygota</taxon>
        <taxon>Hymenoptera</taxon>
        <taxon>Apocrita</taxon>
        <taxon>Aculeata</taxon>
        <taxon>Formicoidea</taxon>
        <taxon>Formicidae</taxon>
        <taxon>Myrmicinae</taxon>
        <taxon>Cardiocondyla</taxon>
    </lineage>
</organism>
<sequence length="119" mass="13918">MRRFVTTHLIEISRPVTPVERKATLLSGNLSVASITRFSVRGIHETFHARAHSSTNRSHSRKVLSPRNVRWLRGKRCYRVRCVIGREVRREQPRDFPFTPLKHVHQSVPRLPLYIGFPN</sequence>
<dbReference type="AlphaFoldDB" id="A0AAW2GGM4"/>
<reference evidence="1 2" key="1">
    <citation type="submission" date="2023-03" db="EMBL/GenBank/DDBJ databases">
        <title>High recombination rates correlate with genetic variation in Cardiocondyla obscurior ants.</title>
        <authorList>
            <person name="Errbii M."/>
        </authorList>
    </citation>
    <scope>NUCLEOTIDE SEQUENCE [LARGE SCALE GENOMIC DNA]</scope>
    <source>
        <strain evidence="1">Alpha-2009</strain>
        <tissue evidence="1">Whole body</tissue>
    </source>
</reference>
<evidence type="ECO:0000313" key="1">
    <source>
        <dbReference type="EMBL" id="KAL0126785.1"/>
    </source>
</evidence>